<dbReference type="GO" id="GO:0012505">
    <property type="term" value="C:endomembrane system"/>
    <property type="evidence" value="ECO:0007669"/>
    <property type="project" value="TreeGrafter"/>
</dbReference>
<evidence type="ECO:0000256" key="2">
    <source>
        <dbReference type="ARBA" id="ARBA00022775"/>
    </source>
</evidence>
<name>A0A1B0DM93_PHLPP</name>
<dbReference type="InterPro" id="IPR045242">
    <property type="entry name" value="Syntaxin"/>
</dbReference>
<dbReference type="GO" id="GO:0048278">
    <property type="term" value="P:vesicle docking"/>
    <property type="evidence" value="ECO:0007669"/>
    <property type="project" value="TreeGrafter"/>
</dbReference>
<comment type="similarity">
    <text evidence="1">Belongs to the syntaxin family.</text>
</comment>
<keyword evidence="4" id="KW-1185">Reference proteome</keyword>
<dbReference type="GO" id="GO:0006836">
    <property type="term" value="P:neurotransmitter transport"/>
    <property type="evidence" value="ECO:0007669"/>
    <property type="project" value="UniProtKB-KW"/>
</dbReference>
<dbReference type="EnsemblMetazoa" id="PPAI009483-RA">
    <property type="protein sequence ID" value="PPAI009483-PA"/>
    <property type="gene ID" value="PPAI009483"/>
</dbReference>
<dbReference type="GO" id="GO:0006906">
    <property type="term" value="P:vesicle fusion"/>
    <property type="evidence" value="ECO:0007669"/>
    <property type="project" value="TreeGrafter"/>
</dbReference>
<dbReference type="GO" id="GO:0006886">
    <property type="term" value="P:intracellular protein transport"/>
    <property type="evidence" value="ECO:0007669"/>
    <property type="project" value="TreeGrafter"/>
</dbReference>
<sequence>MEHPVACTNSLKNFPRDRKFQAQYLSGCAIAKIVRTSERLCVNKKGPERVEEMVRDRLHELKSNSPYRDDDDIGLDIEVTTNLENDIENVLSEFAEARRIVQEIRGNTKSMKKLENEIANRVPTPPGATEEFEERREANMLLCQNVFNKMKKLEATLPFKDDFKAISRIKRYHFHFVREEFIDAWNEHEAFLVDYEERIKRILKKQARIVNASADEEEIESLITERKTSLFVANIVQETELARRQLQDITQRQIELEKIEKSLVEVRDMFLRISTLVMEQSARIQVIEFHAQQTGINVEKGGENLGKARELKIKTLKKKTCLLIWLAVALAIIILILIIF</sequence>
<dbReference type="GO" id="GO:0006887">
    <property type="term" value="P:exocytosis"/>
    <property type="evidence" value="ECO:0007669"/>
    <property type="project" value="TreeGrafter"/>
</dbReference>
<dbReference type="PROSITE" id="PS50192">
    <property type="entry name" value="T_SNARE"/>
    <property type="match status" value="1"/>
</dbReference>
<dbReference type="SUPFAM" id="SSF47661">
    <property type="entry name" value="t-snare proteins"/>
    <property type="match status" value="1"/>
</dbReference>
<dbReference type="InterPro" id="IPR000727">
    <property type="entry name" value="T_SNARE_dom"/>
</dbReference>
<dbReference type="Proteomes" id="UP000092462">
    <property type="component" value="Unassembled WGS sequence"/>
</dbReference>
<dbReference type="InterPro" id="IPR006011">
    <property type="entry name" value="Syntaxin_N"/>
</dbReference>
<dbReference type="GO" id="GO:0000149">
    <property type="term" value="F:SNARE binding"/>
    <property type="evidence" value="ECO:0007669"/>
    <property type="project" value="TreeGrafter"/>
</dbReference>
<dbReference type="PANTHER" id="PTHR19957">
    <property type="entry name" value="SYNTAXIN"/>
    <property type="match status" value="1"/>
</dbReference>
<dbReference type="Gene3D" id="1.20.58.70">
    <property type="match status" value="1"/>
</dbReference>
<dbReference type="GO" id="GO:0031201">
    <property type="term" value="C:SNARE complex"/>
    <property type="evidence" value="ECO:0007669"/>
    <property type="project" value="TreeGrafter"/>
</dbReference>
<evidence type="ECO:0000313" key="3">
    <source>
        <dbReference type="EnsemblMetazoa" id="PPAI009483-PA"/>
    </source>
</evidence>
<accession>A0A1B0DM93</accession>
<dbReference type="InterPro" id="IPR010989">
    <property type="entry name" value="SNARE"/>
</dbReference>
<organism evidence="3 4">
    <name type="scientific">Phlebotomus papatasi</name>
    <name type="common">Sandfly</name>
    <dbReference type="NCBI Taxonomy" id="29031"/>
    <lineage>
        <taxon>Eukaryota</taxon>
        <taxon>Metazoa</taxon>
        <taxon>Ecdysozoa</taxon>
        <taxon>Arthropoda</taxon>
        <taxon>Hexapoda</taxon>
        <taxon>Insecta</taxon>
        <taxon>Pterygota</taxon>
        <taxon>Neoptera</taxon>
        <taxon>Endopterygota</taxon>
        <taxon>Diptera</taxon>
        <taxon>Nematocera</taxon>
        <taxon>Psychodoidea</taxon>
        <taxon>Psychodidae</taxon>
        <taxon>Phlebotomus</taxon>
        <taxon>Phlebotomus</taxon>
    </lineage>
</organism>
<evidence type="ECO:0000256" key="1">
    <source>
        <dbReference type="ARBA" id="ARBA00009063"/>
    </source>
</evidence>
<dbReference type="GO" id="GO:0005484">
    <property type="term" value="F:SNAP receptor activity"/>
    <property type="evidence" value="ECO:0007669"/>
    <property type="project" value="TreeGrafter"/>
</dbReference>
<proteinExistence type="inferred from homology"/>
<dbReference type="VEuPathDB" id="VectorBase:PPAPM1_001386"/>
<dbReference type="AlphaFoldDB" id="A0A1B0DM93"/>
<dbReference type="PANTHER" id="PTHR19957:SF19">
    <property type="entry name" value="SYNTAXIN-4"/>
    <property type="match status" value="1"/>
</dbReference>
<dbReference type="Pfam" id="PF00804">
    <property type="entry name" value="Syntaxin"/>
    <property type="match status" value="1"/>
</dbReference>
<dbReference type="GO" id="GO:0005886">
    <property type="term" value="C:plasma membrane"/>
    <property type="evidence" value="ECO:0007669"/>
    <property type="project" value="TreeGrafter"/>
</dbReference>
<protein>
    <submittedName>
        <fullName evidence="3">Uncharacterized protein</fullName>
    </submittedName>
</protein>
<keyword evidence="2" id="KW-0532">Neurotransmitter transport</keyword>
<dbReference type="EMBL" id="AJVK01006912">
    <property type="status" value="NOT_ANNOTATED_CDS"/>
    <property type="molecule type" value="Genomic_DNA"/>
</dbReference>
<dbReference type="SMART" id="SM00397">
    <property type="entry name" value="t_SNARE"/>
    <property type="match status" value="1"/>
</dbReference>
<reference evidence="3" key="1">
    <citation type="submission" date="2022-08" db="UniProtKB">
        <authorList>
            <consortium name="EnsemblMetazoa"/>
        </authorList>
    </citation>
    <scope>IDENTIFICATION</scope>
    <source>
        <strain evidence="3">Israel</strain>
    </source>
</reference>
<evidence type="ECO:0000313" key="4">
    <source>
        <dbReference type="Proteomes" id="UP000092462"/>
    </source>
</evidence>
<dbReference type="VEuPathDB" id="VectorBase:PPAI009483"/>
<dbReference type="Gene3D" id="1.20.5.110">
    <property type="match status" value="1"/>
</dbReference>
<keyword evidence="2" id="KW-0813">Transport</keyword>